<evidence type="ECO:0000256" key="8">
    <source>
        <dbReference type="SAM" id="Phobius"/>
    </source>
</evidence>
<feature type="transmembrane region" description="Helical" evidence="8">
    <location>
        <begin position="194"/>
        <end position="213"/>
    </location>
</feature>
<evidence type="ECO:0000256" key="2">
    <source>
        <dbReference type="ARBA" id="ARBA00010145"/>
    </source>
</evidence>
<dbReference type="Pfam" id="PF03547">
    <property type="entry name" value="Mem_trans"/>
    <property type="match status" value="2"/>
</dbReference>
<evidence type="ECO:0000313" key="10">
    <source>
        <dbReference type="Proteomes" id="UP000826254"/>
    </source>
</evidence>
<feature type="transmembrane region" description="Helical" evidence="8">
    <location>
        <begin position="128"/>
        <end position="148"/>
    </location>
</feature>
<feature type="transmembrane region" description="Helical" evidence="8">
    <location>
        <begin position="225"/>
        <end position="245"/>
    </location>
</feature>
<evidence type="ECO:0000256" key="5">
    <source>
        <dbReference type="ARBA" id="ARBA00022692"/>
    </source>
</evidence>
<feature type="transmembrane region" description="Helical" evidence="8">
    <location>
        <begin position="252"/>
        <end position="273"/>
    </location>
</feature>
<dbReference type="KEGG" id="hmp:K6T50_00575"/>
<comment type="similarity">
    <text evidence="2">Belongs to the auxin efflux carrier (TC 2.A.69) family.</text>
</comment>
<proteinExistence type="inferred from homology"/>
<evidence type="ECO:0000256" key="4">
    <source>
        <dbReference type="ARBA" id="ARBA00022475"/>
    </source>
</evidence>
<evidence type="ECO:0000256" key="7">
    <source>
        <dbReference type="ARBA" id="ARBA00023136"/>
    </source>
</evidence>
<protein>
    <submittedName>
        <fullName evidence="9">AEC family transporter</fullName>
    </submittedName>
</protein>
<name>A0A8T8WCZ6_9EURY</name>
<evidence type="ECO:0000256" key="3">
    <source>
        <dbReference type="ARBA" id="ARBA00022448"/>
    </source>
</evidence>
<keyword evidence="7 8" id="KW-0472">Membrane</keyword>
<reference evidence="9 10" key="1">
    <citation type="journal article" date="2021" name="Int. J. Syst. Evol. Microbiol.">
        <title>Halobaculum halophilum sp. nov. and Halobaculum salinum sp. nov., isolated from salt lake and saline soil.</title>
        <authorList>
            <person name="Cui H.L."/>
            <person name="Shi X.W."/>
            <person name="Yin X.M."/>
            <person name="Yang X.Y."/>
            <person name="Hou J."/>
            <person name="Zhu L."/>
        </authorList>
    </citation>
    <scope>NUCLEOTIDE SEQUENCE [LARGE SCALE GENOMIC DNA]</scope>
    <source>
        <strain evidence="9 10">NBRC 109044</strain>
    </source>
</reference>
<comment type="subcellular location">
    <subcellularLocation>
        <location evidence="1">Cell membrane</location>
        <topology evidence="1">Multi-pass membrane protein</topology>
    </subcellularLocation>
</comment>
<dbReference type="GeneID" id="67176591"/>
<organism evidence="9 10">
    <name type="scientific">Halobaculum magnesiiphilum</name>
    <dbReference type="NCBI Taxonomy" id="1017351"/>
    <lineage>
        <taxon>Archaea</taxon>
        <taxon>Methanobacteriati</taxon>
        <taxon>Methanobacteriota</taxon>
        <taxon>Stenosarchaea group</taxon>
        <taxon>Halobacteria</taxon>
        <taxon>Halobacteriales</taxon>
        <taxon>Haloferacaceae</taxon>
        <taxon>Halobaculum</taxon>
    </lineage>
</organism>
<dbReference type="InterPro" id="IPR004776">
    <property type="entry name" value="Mem_transp_PIN-like"/>
</dbReference>
<feature type="transmembrane region" description="Helical" evidence="8">
    <location>
        <begin position="102"/>
        <end position="121"/>
    </location>
</feature>
<feature type="transmembrane region" description="Helical" evidence="8">
    <location>
        <begin position="60"/>
        <end position="82"/>
    </location>
</feature>
<feature type="transmembrane region" description="Helical" evidence="8">
    <location>
        <begin position="36"/>
        <end position="53"/>
    </location>
</feature>
<dbReference type="Proteomes" id="UP000826254">
    <property type="component" value="Chromosome"/>
</dbReference>
<evidence type="ECO:0000256" key="1">
    <source>
        <dbReference type="ARBA" id="ARBA00004651"/>
    </source>
</evidence>
<keyword evidence="4" id="KW-1003">Cell membrane</keyword>
<dbReference type="GO" id="GO:0005886">
    <property type="term" value="C:plasma membrane"/>
    <property type="evidence" value="ECO:0007669"/>
    <property type="project" value="UniProtKB-SubCell"/>
</dbReference>
<keyword evidence="3" id="KW-0813">Transport</keyword>
<keyword evidence="5 8" id="KW-0812">Transmembrane</keyword>
<dbReference type="Gene3D" id="1.20.1530.20">
    <property type="match status" value="1"/>
</dbReference>
<dbReference type="InterPro" id="IPR038770">
    <property type="entry name" value="Na+/solute_symporter_sf"/>
</dbReference>
<accession>A0A8T8WCZ6</accession>
<evidence type="ECO:0000256" key="6">
    <source>
        <dbReference type="ARBA" id="ARBA00022989"/>
    </source>
</evidence>
<sequence length="305" mass="30501">MSVASNLAFMLALLAAGVAARRIGLLTPRRRDALTDAAFYLALPALVYSSTYAQPLREVLSVRLVAGVVGALAVGIGLSWLVHRRRSDAAVRSVAVVQSYHANLGFLGLPLVAATFGAGAVEAGKASVILGVGALVHVPATVTILSLVNDADADLASEAVSLLRNPVLVALSAGLASAAVGWAPPAAVATGLSWVAELALPIALLGVGASLVLEGVSIDYPTVGAVTGTKLIAMPLIAFAVFSGLGGDPSTVRAGAVMFAMPTAVSTFVYASALGGDDGLASVNVFATTVASAATLLPVLWLVGP</sequence>
<dbReference type="GO" id="GO:0055085">
    <property type="term" value="P:transmembrane transport"/>
    <property type="evidence" value="ECO:0007669"/>
    <property type="project" value="InterPro"/>
</dbReference>
<keyword evidence="6 8" id="KW-1133">Transmembrane helix</keyword>
<dbReference type="RefSeq" id="WP_222607518.1">
    <property type="nucleotide sequence ID" value="NZ_CP081958.1"/>
</dbReference>
<feature type="transmembrane region" description="Helical" evidence="8">
    <location>
        <begin position="285"/>
        <end position="303"/>
    </location>
</feature>
<feature type="transmembrane region" description="Helical" evidence="8">
    <location>
        <begin position="168"/>
        <end position="187"/>
    </location>
</feature>
<evidence type="ECO:0000313" key="9">
    <source>
        <dbReference type="EMBL" id="QZP37710.1"/>
    </source>
</evidence>
<keyword evidence="10" id="KW-1185">Reference proteome</keyword>
<dbReference type="PANTHER" id="PTHR36838:SF4">
    <property type="entry name" value="AUXIN EFFLUX CARRIER FAMILY PROTEIN"/>
    <property type="match status" value="1"/>
</dbReference>
<dbReference type="EMBL" id="CP081958">
    <property type="protein sequence ID" value="QZP37710.1"/>
    <property type="molecule type" value="Genomic_DNA"/>
</dbReference>
<gene>
    <name evidence="9" type="ORF">K6T50_00575</name>
</gene>
<dbReference type="AlphaFoldDB" id="A0A8T8WCZ6"/>
<dbReference type="PANTHER" id="PTHR36838">
    <property type="entry name" value="AUXIN EFFLUX CARRIER FAMILY PROTEIN"/>
    <property type="match status" value="1"/>
</dbReference>